<keyword evidence="7" id="KW-0732">Signal</keyword>
<comment type="caution">
    <text evidence="19">The sequence shown here is derived from an EMBL/GenBank/DDBJ whole genome shotgun (WGS) entry which is preliminary data.</text>
</comment>
<dbReference type="Gene3D" id="1.10.287.90">
    <property type="match status" value="1"/>
</dbReference>
<feature type="region of interest" description="Disordered" evidence="15">
    <location>
        <begin position="287"/>
        <end position="311"/>
    </location>
</feature>
<dbReference type="SUPFAM" id="SSF81464">
    <property type="entry name" value="Cytochrome c oxidase subunit II-like, transmembrane region"/>
    <property type="match status" value="1"/>
</dbReference>
<dbReference type="RefSeq" id="WP_168082339.1">
    <property type="nucleotide sequence ID" value="NZ_JAAVJI010000002.1"/>
</dbReference>
<dbReference type="CDD" id="cd04212">
    <property type="entry name" value="CuRO_UO_II"/>
    <property type="match status" value="1"/>
</dbReference>
<dbReference type="InterPro" id="IPR034227">
    <property type="entry name" value="CuRO_UO_II"/>
</dbReference>
<keyword evidence="3 14" id="KW-0813">Transport</keyword>
<evidence type="ECO:0000256" key="7">
    <source>
        <dbReference type="ARBA" id="ARBA00022729"/>
    </source>
</evidence>
<keyword evidence="12" id="KW-0564">Palmitate</keyword>
<dbReference type="Pfam" id="PF06481">
    <property type="entry name" value="COX_ARM"/>
    <property type="match status" value="1"/>
</dbReference>
<keyword evidence="9 16" id="KW-1133">Transmembrane helix</keyword>
<evidence type="ECO:0000256" key="9">
    <source>
        <dbReference type="ARBA" id="ARBA00022989"/>
    </source>
</evidence>
<protein>
    <recommendedName>
        <fullName evidence="14">Ubiquinol oxidase subunit 2</fullName>
    </recommendedName>
</protein>
<dbReference type="PIRSF" id="PIRSF000292">
    <property type="entry name" value="Ubi_od_II"/>
    <property type="match status" value="1"/>
</dbReference>
<dbReference type="InterPro" id="IPR002429">
    <property type="entry name" value="CcO_II-like_C"/>
</dbReference>
<keyword evidence="11 14" id="KW-0472">Membrane</keyword>
<evidence type="ECO:0000256" key="14">
    <source>
        <dbReference type="PIRNR" id="PIRNR000292"/>
    </source>
</evidence>
<evidence type="ECO:0000256" key="8">
    <source>
        <dbReference type="ARBA" id="ARBA00022982"/>
    </source>
</evidence>
<evidence type="ECO:0000259" key="17">
    <source>
        <dbReference type="PROSITE" id="PS50857"/>
    </source>
</evidence>
<evidence type="ECO:0000256" key="1">
    <source>
        <dbReference type="ARBA" id="ARBA00004651"/>
    </source>
</evidence>
<keyword evidence="10 14" id="KW-0560">Oxidoreductase</keyword>
<keyword evidence="5 14" id="KW-0679">Respiratory chain</keyword>
<comment type="similarity">
    <text evidence="2 14">Belongs to the cytochrome c oxidase subunit 2 family.</text>
</comment>
<evidence type="ECO:0000256" key="11">
    <source>
        <dbReference type="ARBA" id="ARBA00023136"/>
    </source>
</evidence>
<evidence type="ECO:0000256" key="2">
    <source>
        <dbReference type="ARBA" id="ARBA00007866"/>
    </source>
</evidence>
<dbReference type="Proteomes" id="UP000746535">
    <property type="component" value="Unassembled WGS sequence"/>
</dbReference>
<keyword evidence="20" id="KW-1185">Reference proteome</keyword>
<evidence type="ECO:0000313" key="20">
    <source>
        <dbReference type="Proteomes" id="UP000746535"/>
    </source>
</evidence>
<evidence type="ECO:0000256" key="16">
    <source>
        <dbReference type="SAM" id="Phobius"/>
    </source>
</evidence>
<dbReference type="Pfam" id="PF00116">
    <property type="entry name" value="COX2"/>
    <property type="match status" value="1"/>
</dbReference>
<feature type="compositionally biased region" description="Basic and acidic residues" evidence="15">
    <location>
        <begin position="287"/>
        <end position="302"/>
    </location>
</feature>
<evidence type="ECO:0000256" key="12">
    <source>
        <dbReference type="ARBA" id="ARBA00023139"/>
    </source>
</evidence>
<evidence type="ECO:0000256" key="4">
    <source>
        <dbReference type="ARBA" id="ARBA00022475"/>
    </source>
</evidence>
<evidence type="ECO:0000256" key="15">
    <source>
        <dbReference type="SAM" id="MobiDB-lite"/>
    </source>
</evidence>
<dbReference type="InterPro" id="IPR045187">
    <property type="entry name" value="CcO_II"/>
</dbReference>
<dbReference type="SUPFAM" id="SSF49503">
    <property type="entry name" value="Cupredoxins"/>
    <property type="match status" value="1"/>
</dbReference>
<feature type="transmembrane region" description="Helical" evidence="16">
    <location>
        <begin position="87"/>
        <end position="107"/>
    </location>
</feature>
<dbReference type="InterPro" id="IPR008972">
    <property type="entry name" value="Cupredoxin"/>
</dbReference>
<dbReference type="PROSITE" id="PS51257">
    <property type="entry name" value="PROKAR_LIPOPROTEIN"/>
    <property type="match status" value="1"/>
</dbReference>
<dbReference type="InterPro" id="IPR006333">
    <property type="entry name" value="Cyt_o_ubiquinol_oxidase_su2"/>
</dbReference>
<feature type="domain" description="Cytochrome oxidase subunit II transmembrane region profile" evidence="18">
    <location>
        <begin position="20"/>
        <end position="117"/>
    </location>
</feature>
<evidence type="ECO:0000313" key="19">
    <source>
        <dbReference type="EMBL" id="NJP00336.1"/>
    </source>
</evidence>
<evidence type="ECO:0000256" key="6">
    <source>
        <dbReference type="ARBA" id="ARBA00022692"/>
    </source>
</evidence>
<gene>
    <name evidence="19" type="primary">cyoA</name>
    <name evidence="19" type="ORF">HBH25_05615</name>
</gene>
<dbReference type="InterPro" id="IPR036257">
    <property type="entry name" value="Cyt_c_oxidase_su2_TM_sf"/>
</dbReference>
<dbReference type="Gene3D" id="2.60.40.420">
    <property type="entry name" value="Cupredoxins - blue copper proteins"/>
    <property type="match status" value="1"/>
</dbReference>
<dbReference type="PANTHER" id="PTHR22888">
    <property type="entry name" value="CYTOCHROME C OXIDASE, SUBUNIT II"/>
    <property type="match status" value="1"/>
</dbReference>
<accession>A0ABX0YBG2</accession>
<evidence type="ECO:0000256" key="3">
    <source>
        <dbReference type="ARBA" id="ARBA00022448"/>
    </source>
</evidence>
<dbReference type="PANTHER" id="PTHR22888:SF18">
    <property type="entry name" value="CYTOCHROME BO(3) UBIQUINOL OXIDASE SUBUNIT 2"/>
    <property type="match status" value="1"/>
</dbReference>
<reference evidence="19 20" key="1">
    <citation type="submission" date="2020-03" db="EMBL/GenBank/DDBJ databases">
        <authorList>
            <person name="Wang L."/>
            <person name="He N."/>
            <person name="Li Y."/>
            <person name="Fang Y."/>
            <person name="Zhang F."/>
        </authorList>
    </citation>
    <scope>NUCLEOTIDE SEQUENCE [LARGE SCALE GENOMIC DNA]</scope>
    <source>
        <strain evidence="20">hsmgli-8</strain>
    </source>
</reference>
<evidence type="ECO:0000256" key="13">
    <source>
        <dbReference type="ARBA" id="ARBA00023288"/>
    </source>
</evidence>
<feature type="domain" description="Cytochrome oxidase subunit II copper A binding" evidence="17">
    <location>
        <begin position="123"/>
        <end position="235"/>
    </location>
</feature>
<organism evidence="19 20">
    <name type="scientific">Pseudomonas quercus</name>
    <dbReference type="NCBI Taxonomy" id="2722792"/>
    <lineage>
        <taxon>Bacteria</taxon>
        <taxon>Pseudomonadati</taxon>
        <taxon>Pseudomonadota</taxon>
        <taxon>Gammaproteobacteria</taxon>
        <taxon>Pseudomonadales</taxon>
        <taxon>Pseudomonadaceae</taxon>
        <taxon>Pseudomonas</taxon>
    </lineage>
</organism>
<dbReference type="PROSITE" id="PS50999">
    <property type="entry name" value="COX2_TM"/>
    <property type="match status" value="1"/>
</dbReference>
<dbReference type="InterPro" id="IPR011759">
    <property type="entry name" value="Cyt_c_oxidase_su2_TM_dom"/>
</dbReference>
<sequence>MSKKRYPRLFGILPFFGMLFLSGCDWTLLNPKGQVGIDERNLILLAFALMLTVVIPVIVMALLFAWRYRASNRNATYAPEWAHSTKIEAVVWGVPLIIIAVLGYVTYVSTHHLDPYRPLDSDVKPVRIQVVALDWKWLFIYPDQGIATVNKIVFPAHTPVAFEITSDAVMNSFFIPALGGQIYAMAGMQTKLHLIANQEGDFQGISANYSGAGFTGMSFQAQATTQAAFDSWVNEVKNSPKALDSAEYTALAKPSEKNPVALYASVPPNLFHTIIDKYEGMGAGHHGMHEKGVLGQEGKEVSENSAAGAEE</sequence>
<dbReference type="EMBL" id="JAAVJI010000002">
    <property type="protein sequence ID" value="NJP00336.1"/>
    <property type="molecule type" value="Genomic_DNA"/>
</dbReference>
<keyword evidence="13" id="KW-0449">Lipoprotein</keyword>
<keyword evidence="4 14" id="KW-1003">Cell membrane</keyword>
<comment type="subcellular location">
    <subcellularLocation>
        <location evidence="1">Cell membrane</location>
        <topology evidence="1">Multi-pass membrane protein</topology>
    </subcellularLocation>
</comment>
<dbReference type="PROSITE" id="PS50857">
    <property type="entry name" value="COX2_CUA"/>
    <property type="match status" value="1"/>
</dbReference>
<keyword evidence="8 14" id="KW-0249">Electron transport</keyword>
<proteinExistence type="inferred from homology"/>
<feature type="transmembrane region" description="Helical" evidence="16">
    <location>
        <begin position="9"/>
        <end position="29"/>
    </location>
</feature>
<feature type="transmembrane region" description="Helical" evidence="16">
    <location>
        <begin position="41"/>
        <end position="66"/>
    </location>
</feature>
<name>A0ABX0YBG2_9PSED</name>
<evidence type="ECO:0000256" key="10">
    <source>
        <dbReference type="ARBA" id="ARBA00023002"/>
    </source>
</evidence>
<dbReference type="InterPro" id="IPR010514">
    <property type="entry name" value="COX_ARM"/>
</dbReference>
<dbReference type="NCBIfam" id="TIGR01433">
    <property type="entry name" value="CyoA"/>
    <property type="match status" value="1"/>
</dbReference>
<evidence type="ECO:0000259" key="18">
    <source>
        <dbReference type="PROSITE" id="PS50999"/>
    </source>
</evidence>
<keyword evidence="6 16" id="KW-0812">Transmembrane</keyword>
<evidence type="ECO:0000256" key="5">
    <source>
        <dbReference type="ARBA" id="ARBA00022660"/>
    </source>
</evidence>